<organism evidence="2 3">
    <name type="scientific">Cajanus cajan</name>
    <name type="common">Pigeon pea</name>
    <name type="synonym">Cajanus indicus</name>
    <dbReference type="NCBI Taxonomy" id="3821"/>
    <lineage>
        <taxon>Eukaryota</taxon>
        <taxon>Viridiplantae</taxon>
        <taxon>Streptophyta</taxon>
        <taxon>Embryophyta</taxon>
        <taxon>Tracheophyta</taxon>
        <taxon>Spermatophyta</taxon>
        <taxon>Magnoliopsida</taxon>
        <taxon>eudicotyledons</taxon>
        <taxon>Gunneridae</taxon>
        <taxon>Pentapetalae</taxon>
        <taxon>rosids</taxon>
        <taxon>fabids</taxon>
        <taxon>Fabales</taxon>
        <taxon>Fabaceae</taxon>
        <taxon>Papilionoideae</taxon>
        <taxon>50 kb inversion clade</taxon>
        <taxon>NPAAA clade</taxon>
        <taxon>indigoferoid/millettioid clade</taxon>
        <taxon>Phaseoleae</taxon>
        <taxon>Cajanus</taxon>
    </lineage>
</organism>
<dbReference type="EMBL" id="KQ483747">
    <property type="protein sequence ID" value="KYP41883.1"/>
    <property type="molecule type" value="Genomic_DNA"/>
</dbReference>
<accession>A0A151RHC6</accession>
<sequence>MPITIPVPTLVIGDNHGVIIEIIPTQDNIEVLPQIHIEQAQKPQEVPLRRSTRERRSEIPDDYIVFLQEHEDGIGLTKDDPINFCQAMPNSNSQKWIDAMKDEIKSIQDNDVWDLVELPKGVKRIGCKWIFKAKKDSKGNIERYKACLVAKGFTQKEGIDYKETFSPVSSKDSFRIIMTLVAHYDLEFHQMDVKTAFVNGDIEEKNYMMQPEIFLFGDSKFMVCKLKKSIYGLKQASRQWYHKFHQVITSYGFEANIVDDCVYHKFSGSKYIFLVLYVDDILLASSDISLLHETKRFLTKNFERQDLGETSFVLGIKILRDTKRSFS</sequence>
<name>A0A151RHC6_CAJCA</name>
<dbReference type="Pfam" id="PF07727">
    <property type="entry name" value="RVT_2"/>
    <property type="match status" value="1"/>
</dbReference>
<dbReference type="Gramene" id="C.cajan_41131.t">
    <property type="protein sequence ID" value="C.cajan_41131.t.cds1"/>
    <property type="gene ID" value="C.cajan_41131"/>
</dbReference>
<keyword evidence="3" id="KW-1185">Reference proteome</keyword>
<gene>
    <name evidence="2" type="ORF">KK1_036724</name>
</gene>
<dbReference type="InterPro" id="IPR043502">
    <property type="entry name" value="DNA/RNA_pol_sf"/>
</dbReference>
<feature type="domain" description="Reverse transcriptase Ty1/copia-type" evidence="1">
    <location>
        <begin position="110"/>
        <end position="322"/>
    </location>
</feature>
<proteinExistence type="predicted"/>
<dbReference type="InterPro" id="IPR013103">
    <property type="entry name" value="RVT_2"/>
</dbReference>
<evidence type="ECO:0000313" key="2">
    <source>
        <dbReference type="EMBL" id="KYP41883.1"/>
    </source>
</evidence>
<dbReference type="AlphaFoldDB" id="A0A151RHC6"/>
<reference evidence="2" key="1">
    <citation type="journal article" date="2012" name="Nat. Biotechnol.">
        <title>Draft genome sequence of pigeonpea (Cajanus cajan), an orphan legume crop of resource-poor farmers.</title>
        <authorList>
            <person name="Varshney R.K."/>
            <person name="Chen W."/>
            <person name="Li Y."/>
            <person name="Bharti A.K."/>
            <person name="Saxena R.K."/>
            <person name="Schlueter J.A."/>
            <person name="Donoghue M.T."/>
            <person name="Azam S."/>
            <person name="Fan G."/>
            <person name="Whaley A.M."/>
            <person name="Farmer A.D."/>
            <person name="Sheridan J."/>
            <person name="Iwata A."/>
            <person name="Tuteja R."/>
            <person name="Penmetsa R.V."/>
            <person name="Wu W."/>
            <person name="Upadhyaya H.D."/>
            <person name="Yang S.P."/>
            <person name="Shah T."/>
            <person name="Saxena K.B."/>
            <person name="Michael T."/>
            <person name="McCombie W.R."/>
            <person name="Yang B."/>
            <person name="Zhang G."/>
            <person name="Yang H."/>
            <person name="Wang J."/>
            <person name="Spillane C."/>
            <person name="Cook D.R."/>
            <person name="May G.D."/>
            <person name="Xu X."/>
            <person name="Jackson S.A."/>
        </authorList>
    </citation>
    <scope>NUCLEOTIDE SEQUENCE [LARGE SCALE GENOMIC DNA]</scope>
</reference>
<protein>
    <submittedName>
        <fullName evidence="2">Retrovirus-related Pol polyprotein from transposon TNT 1-94</fullName>
    </submittedName>
</protein>
<dbReference type="Proteomes" id="UP000075243">
    <property type="component" value="Unassembled WGS sequence"/>
</dbReference>
<evidence type="ECO:0000259" key="1">
    <source>
        <dbReference type="Pfam" id="PF07727"/>
    </source>
</evidence>
<dbReference type="SUPFAM" id="SSF56672">
    <property type="entry name" value="DNA/RNA polymerases"/>
    <property type="match status" value="1"/>
</dbReference>
<evidence type="ECO:0000313" key="3">
    <source>
        <dbReference type="Proteomes" id="UP000075243"/>
    </source>
</evidence>